<dbReference type="PANTHER" id="PTHR24094">
    <property type="entry name" value="SECRETED PROTEIN"/>
    <property type="match status" value="1"/>
</dbReference>
<organism evidence="2 3">
    <name type="scientific">Catenovulum sediminis</name>
    <dbReference type="NCBI Taxonomy" id="1740262"/>
    <lineage>
        <taxon>Bacteria</taxon>
        <taxon>Pseudomonadati</taxon>
        <taxon>Pseudomonadota</taxon>
        <taxon>Gammaproteobacteria</taxon>
        <taxon>Alteromonadales</taxon>
        <taxon>Alteromonadaceae</taxon>
        <taxon>Catenovulum</taxon>
    </lineage>
</organism>
<evidence type="ECO:0000313" key="3">
    <source>
        <dbReference type="Proteomes" id="UP001467690"/>
    </source>
</evidence>
<proteinExistence type="predicted"/>
<evidence type="ECO:0000313" key="2">
    <source>
        <dbReference type="EMBL" id="MER2492343.1"/>
    </source>
</evidence>
<gene>
    <name evidence="2" type="ORF">ABS311_10680</name>
</gene>
<dbReference type="EMBL" id="JBELOE010000210">
    <property type="protein sequence ID" value="MER2492343.1"/>
    <property type="molecule type" value="Genomic_DNA"/>
</dbReference>
<dbReference type="InterPro" id="IPR011089">
    <property type="entry name" value="GmrSD_C"/>
</dbReference>
<evidence type="ECO:0000259" key="1">
    <source>
        <dbReference type="Pfam" id="PF07510"/>
    </source>
</evidence>
<dbReference type="RefSeq" id="WP_350401863.1">
    <property type="nucleotide sequence ID" value="NZ_JBELOE010000210.1"/>
</dbReference>
<reference evidence="2 3" key="1">
    <citation type="submission" date="2024-06" db="EMBL/GenBank/DDBJ databases">
        <authorList>
            <person name="Chen R.Y."/>
        </authorList>
    </citation>
    <scope>NUCLEOTIDE SEQUENCE [LARGE SCALE GENOMIC DNA]</scope>
    <source>
        <strain evidence="2 3">D2</strain>
    </source>
</reference>
<dbReference type="PANTHER" id="PTHR24094:SF15">
    <property type="entry name" value="AMP-DEPENDENT SYNTHETASE_LIGASE DOMAIN-CONTAINING PROTEIN-RELATED"/>
    <property type="match status" value="1"/>
</dbReference>
<accession>A0ABV1RHC6</accession>
<keyword evidence="3" id="KW-1185">Reference proteome</keyword>
<name>A0ABV1RHC6_9ALTE</name>
<protein>
    <submittedName>
        <fullName evidence="2">DUF1524 domain-containing protein</fullName>
    </submittedName>
</protein>
<dbReference type="Pfam" id="PF07510">
    <property type="entry name" value="GmrSD_C"/>
    <property type="match status" value="1"/>
</dbReference>
<sequence length="178" mass="20759">MKNLLSLLIALAFFAHSEEYERSLYGGWIDADGDCQKTRQEVLISESLSPVIMDEKGCKVLSGTWYCPYTDRYFSDPALLDVDHLVPLAEAHRSGADKWDREKRRAFANDMEHEDALIAVYRGANRSKRDRDPADWMPENKRYWCEYIKDWVAVKTKWNLAYSAEERARINDLRADCK</sequence>
<dbReference type="Proteomes" id="UP001467690">
    <property type="component" value="Unassembled WGS sequence"/>
</dbReference>
<feature type="domain" description="GmrSD restriction endonucleases C-terminal" evidence="1">
    <location>
        <begin position="59"/>
        <end position="163"/>
    </location>
</feature>
<comment type="caution">
    <text evidence="2">The sequence shown here is derived from an EMBL/GenBank/DDBJ whole genome shotgun (WGS) entry which is preliminary data.</text>
</comment>